<dbReference type="InterPro" id="IPR015943">
    <property type="entry name" value="WD40/YVTN_repeat-like_dom_sf"/>
</dbReference>
<sequence>MEPYRVKLDRFGPDPTGSNWIGSCRIASDRLGPDGIESLRIGSNRVKPDRISPDLAWSRSAASRVFLNFPTTLISASASARHPDAFRPPASGNAVRIAHVRSRSVFSNFPPRNIRLGKATRCDFSRNSGYFAVGDYNGYLSLFRLNHFDKY</sequence>
<keyword evidence="3" id="KW-0853">WD repeat</keyword>
<keyword evidence="7" id="KW-1185">Reference proteome</keyword>
<dbReference type="STRING" id="6265.A0A0B2VXL7"/>
<evidence type="ECO:0000256" key="3">
    <source>
        <dbReference type="ARBA" id="ARBA00022574"/>
    </source>
</evidence>
<dbReference type="PANTHER" id="PTHR18359">
    <property type="entry name" value="WD-REPEAT PROTEIN-RELATED"/>
    <property type="match status" value="1"/>
</dbReference>
<dbReference type="Proteomes" id="UP000031036">
    <property type="component" value="Unassembled WGS sequence"/>
</dbReference>
<evidence type="ECO:0000256" key="5">
    <source>
        <dbReference type="ARBA" id="ARBA00023242"/>
    </source>
</evidence>
<evidence type="ECO:0000313" key="6">
    <source>
        <dbReference type="EMBL" id="KHN88246.1"/>
    </source>
</evidence>
<dbReference type="GO" id="GO:0032040">
    <property type="term" value="C:small-subunit processome"/>
    <property type="evidence" value="ECO:0007669"/>
    <property type="project" value="TreeGrafter"/>
</dbReference>
<dbReference type="GO" id="GO:0006364">
    <property type="term" value="P:rRNA processing"/>
    <property type="evidence" value="ECO:0007669"/>
    <property type="project" value="UniProtKB-KW"/>
</dbReference>
<comment type="caution">
    <text evidence="6">The sequence shown here is derived from an EMBL/GenBank/DDBJ whole genome shotgun (WGS) entry which is preliminary data.</text>
</comment>
<comment type="subcellular location">
    <subcellularLocation>
        <location evidence="1">Nucleus</location>
        <location evidence="1">Nucleolus</location>
    </subcellularLocation>
</comment>
<evidence type="ECO:0000256" key="1">
    <source>
        <dbReference type="ARBA" id="ARBA00004604"/>
    </source>
</evidence>
<dbReference type="AlphaFoldDB" id="A0A0B2VXL7"/>
<name>A0A0B2VXL7_TOXCA</name>
<evidence type="ECO:0000313" key="7">
    <source>
        <dbReference type="Proteomes" id="UP000031036"/>
    </source>
</evidence>
<accession>A0A0B2VXL7</accession>
<keyword evidence="4" id="KW-0677">Repeat</keyword>
<dbReference type="EMBL" id="JPKZ01000256">
    <property type="protein sequence ID" value="KHN88246.1"/>
    <property type="molecule type" value="Genomic_DNA"/>
</dbReference>
<keyword evidence="5" id="KW-0539">Nucleus</keyword>
<dbReference type="OrthoDB" id="1935146at2759"/>
<protein>
    <submittedName>
        <fullName evidence="6">U3 small nucleolar RNA-associated protein 18-like protein</fullName>
    </submittedName>
</protein>
<dbReference type="GO" id="GO:0034388">
    <property type="term" value="C:Pwp2p-containing subcomplex of 90S preribosome"/>
    <property type="evidence" value="ECO:0007669"/>
    <property type="project" value="TreeGrafter"/>
</dbReference>
<evidence type="ECO:0000256" key="2">
    <source>
        <dbReference type="ARBA" id="ARBA00022552"/>
    </source>
</evidence>
<evidence type="ECO:0000256" key="4">
    <source>
        <dbReference type="ARBA" id="ARBA00022737"/>
    </source>
</evidence>
<dbReference type="PANTHER" id="PTHR18359:SF0">
    <property type="entry name" value="U3 SMALL NUCLEOLAR RNA-ASSOCIATED PROTEIN 18 HOMOLOG"/>
    <property type="match status" value="1"/>
</dbReference>
<proteinExistence type="predicted"/>
<keyword evidence="2" id="KW-0698">rRNA processing</keyword>
<dbReference type="Gene3D" id="2.130.10.10">
    <property type="entry name" value="YVTN repeat-like/Quinoprotein amine dehydrogenase"/>
    <property type="match status" value="1"/>
</dbReference>
<organism evidence="6 7">
    <name type="scientific">Toxocara canis</name>
    <name type="common">Canine roundworm</name>
    <dbReference type="NCBI Taxonomy" id="6265"/>
    <lineage>
        <taxon>Eukaryota</taxon>
        <taxon>Metazoa</taxon>
        <taxon>Ecdysozoa</taxon>
        <taxon>Nematoda</taxon>
        <taxon>Chromadorea</taxon>
        <taxon>Rhabditida</taxon>
        <taxon>Spirurina</taxon>
        <taxon>Ascaridomorpha</taxon>
        <taxon>Ascaridoidea</taxon>
        <taxon>Toxocaridae</taxon>
        <taxon>Toxocara</taxon>
    </lineage>
</organism>
<reference evidence="6 7" key="1">
    <citation type="submission" date="2014-11" db="EMBL/GenBank/DDBJ databases">
        <title>Genetic blueprint of the zoonotic pathogen Toxocara canis.</title>
        <authorList>
            <person name="Zhu X.-Q."/>
            <person name="Korhonen P.K."/>
            <person name="Cai H."/>
            <person name="Young N.D."/>
            <person name="Nejsum P."/>
            <person name="von Samson-Himmelstjerna G."/>
            <person name="Boag P.R."/>
            <person name="Tan P."/>
            <person name="Li Q."/>
            <person name="Min J."/>
            <person name="Yang Y."/>
            <person name="Wang X."/>
            <person name="Fang X."/>
            <person name="Hall R.S."/>
            <person name="Hofmann A."/>
            <person name="Sternberg P.W."/>
            <person name="Jex A.R."/>
            <person name="Gasser R.B."/>
        </authorList>
    </citation>
    <scope>NUCLEOTIDE SEQUENCE [LARGE SCALE GENOMIC DNA]</scope>
    <source>
        <strain evidence="6">PN_DK_2014</strain>
    </source>
</reference>
<gene>
    <name evidence="6" type="ORF">Tcan_05741</name>
</gene>
<dbReference type="InterPro" id="IPR045161">
    <property type="entry name" value="Utp18"/>
</dbReference>